<gene>
    <name evidence="2" type="ORF">OB236_19835</name>
</gene>
<organism evidence="2 3">
    <name type="scientific">Paenibacillus baimaensis</name>
    <dbReference type="NCBI Taxonomy" id="2982185"/>
    <lineage>
        <taxon>Bacteria</taxon>
        <taxon>Bacillati</taxon>
        <taxon>Bacillota</taxon>
        <taxon>Bacilli</taxon>
        <taxon>Bacillales</taxon>
        <taxon>Paenibacillaceae</taxon>
        <taxon>Paenibacillus</taxon>
    </lineage>
</organism>
<dbReference type="SUPFAM" id="SSF51905">
    <property type="entry name" value="FAD/NAD(P)-binding domain"/>
    <property type="match status" value="1"/>
</dbReference>
<proteinExistence type="predicted"/>
<name>A0ABT2UI92_9BACL</name>
<dbReference type="EMBL" id="JAOQIO010000084">
    <property type="protein sequence ID" value="MCU6794360.1"/>
    <property type="molecule type" value="Genomic_DNA"/>
</dbReference>
<evidence type="ECO:0000313" key="2">
    <source>
        <dbReference type="EMBL" id="MCU6794360.1"/>
    </source>
</evidence>
<evidence type="ECO:0000256" key="1">
    <source>
        <dbReference type="ARBA" id="ARBA00023002"/>
    </source>
</evidence>
<comment type="caution">
    <text evidence="2">The sequence shown here is derived from an EMBL/GenBank/DDBJ whole genome shotgun (WGS) entry which is preliminary data.</text>
</comment>
<keyword evidence="3" id="KW-1185">Reference proteome</keyword>
<dbReference type="InterPro" id="IPR036188">
    <property type="entry name" value="FAD/NAD-bd_sf"/>
</dbReference>
<dbReference type="PRINTS" id="PR00368">
    <property type="entry name" value="FADPNR"/>
</dbReference>
<dbReference type="Pfam" id="PF13738">
    <property type="entry name" value="Pyr_redox_3"/>
    <property type="match status" value="1"/>
</dbReference>
<dbReference type="PRINTS" id="PR00411">
    <property type="entry name" value="PNDRDTASEI"/>
</dbReference>
<reference evidence="2 3" key="1">
    <citation type="submission" date="2022-09" db="EMBL/GenBank/DDBJ databases">
        <authorList>
            <person name="Han X.L."/>
            <person name="Wang Q."/>
            <person name="Lu T."/>
        </authorList>
    </citation>
    <scope>NUCLEOTIDE SEQUENCE [LARGE SCALE GENOMIC DNA]</scope>
    <source>
        <strain evidence="2 3">WQ 127069</strain>
    </source>
</reference>
<keyword evidence="1" id="KW-0560">Oxidoreductase</keyword>
<dbReference type="PANTHER" id="PTHR43539:SF78">
    <property type="entry name" value="FLAVIN-CONTAINING MONOOXYGENASE"/>
    <property type="match status" value="1"/>
</dbReference>
<sequence length="377" mass="41864">MLDLIIIGAGPYGISLAAHASAHGLTYKLLGYPMHFWQNQMPQEMFIRTNPISIGLSDPQNLYTLDRFSEETGVEITTPLPRPVFVHYAMWFADKTNVVFTPEYVSHLQRIEAIKDGYSVITESGQIYSAHNVIVATGLQHYAYIPEVFAGISSDLVSHTFGYSSFSSFTGKKVAVIGSGQSAWEAAALLHLADSECELLYRRETPNYSVKAATGIELIELANTFYDLPLEQKQARWAKPAGSIANFLRPYVEGKIRETAHVSVEQAVTTADGKLFFKLTNGEHRIVDHVLAATGFQIQLDRVPFIDQHLLQQIKREEAGYDQYPLLDAHFQSSLPGLYFAGPLSSHTHGPAFRFIAGLNKACKSIIPEISRVQTVV</sequence>
<accession>A0ABT2UI92</accession>
<dbReference type="PANTHER" id="PTHR43539">
    <property type="entry name" value="FLAVIN-BINDING MONOOXYGENASE-LIKE PROTEIN (AFU_ORTHOLOGUE AFUA_4G09220)"/>
    <property type="match status" value="1"/>
</dbReference>
<dbReference type="RefSeq" id="WP_262685526.1">
    <property type="nucleotide sequence ID" value="NZ_JAOQIO010000084.1"/>
</dbReference>
<evidence type="ECO:0000313" key="3">
    <source>
        <dbReference type="Proteomes" id="UP001652445"/>
    </source>
</evidence>
<dbReference type="Gene3D" id="3.50.50.60">
    <property type="entry name" value="FAD/NAD(P)-binding domain"/>
    <property type="match status" value="1"/>
</dbReference>
<protein>
    <submittedName>
        <fullName evidence="2">NAD(P)-binding domain-containing protein</fullName>
    </submittedName>
</protein>
<dbReference type="Proteomes" id="UP001652445">
    <property type="component" value="Unassembled WGS sequence"/>
</dbReference>
<dbReference type="InterPro" id="IPR050982">
    <property type="entry name" value="Auxin_biosynth/cation_transpt"/>
</dbReference>